<proteinExistence type="inferred from homology"/>
<dbReference type="GO" id="GO:0005634">
    <property type="term" value="C:nucleus"/>
    <property type="evidence" value="ECO:0007669"/>
    <property type="project" value="UniProtKB-SubCell"/>
</dbReference>
<dbReference type="EMBL" id="DAKRPA010000099">
    <property type="protein sequence ID" value="DAZ98699.1"/>
    <property type="molecule type" value="Genomic_DNA"/>
</dbReference>
<evidence type="ECO:0000256" key="9">
    <source>
        <dbReference type="ARBA" id="ARBA00022737"/>
    </source>
</evidence>
<evidence type="ECO:0000256" key="3">
    <source>
        <dbReference type="ARBA" id="ARBA00005043"/>
    </source>
</evidence>
<protein>
    <recommendedName>
        <fullName evidence="5">Elongator complex protein 2</fullName>
    </recommendedName>
</protein>
<keyword evidence="9" id="KW-0677">Repeat</keyword>
<comment type="caution">
    <text evidence="12">The sequence shown here is derived from an EMBL/GenBank/DDBJ whole genome shotgun (WGS) entry which is preliminary data.</text>
</comment>
<evidence type="ECO:0000256" key="8">
    <source>
        <dbReference type="ARBA" id="ARBA00022694"/>
    </source>
</evidence>
<reference evidence="12" key="1">
    <citation type="submission" date="2022-11" db="EMBL/GenBank/DDBJ databases">
        <authorList>
            <person name="Morgan W.R."/>
            <person name="Tartar A."/>
        </authorList>
    </citation>
    <scope>NUCLEOTIDE SEQUENCE</scope>
    <source>
        <strain evidence="12">ARSEF 373</strain>
    </source>
</reference>
<dbReference type="SUPFAM" id="SSF50978">
    <property type="entry name" value="WD40 repeat-like"/>
    <property type="match status" value="2"/>
</dbReference>
<comment type="similarity">
    <text evidence="4">Belongs to the WD repeat ELP2 family.</text>
</comment>
<feature type="repeat" description="WD" evidence="11">
    <location>
        <begin position="421"/>
        <end position="451"/>
    </location>
</feature>
<organism evidence="12 13">
    <name type="scientific">Lagenidium giganteum</name>
    <dbReference type="NCBI Taxonomy" id="4803"/>
    <lineage>
        <taxon>Eukaryota</taxon>
        <taxon>Sar</taxon>
        <taxon>Stramenopiles</taxon>
        <taxon>Oomycota</taxon>
        <taxon>Peronosporomycetes</taxon>
        <taxon>Pythiales</taxon>
        <taxon>Pythiaceae</taxon>
    </lineage>
</organism>
<keyword evidence="6" id="KW-0963">Cytoplasm</keyword>
<dbReference type="InterPro" id="IPR037289">
    <property type="entry name" value="Elp2"/>
</dbReference>
<reference evidence="12" key="2">
    <citation type="journal article" date="2023" name="Microbiol Resour">
        <title>Decontamination and Annotation of the Draft Genome Sequence of the Oomycete Lagenidium giganteum ARSEF 373.</title>
        <authorList>
            <person name="Morgan W.R."/>
            <person name="Tartar A."/>
        </authorList>
    </citation>
    <scope>NUCLEOTIDE SEQUENCE</scope>
    <source>
        <strain evidence="12">ARSEF 373</strain>
    </source>
</reference>
<evidence type="ECO:0000256" key="11">
    <source>
        <dbReference type="PROSITE-ProRule" id="PRU00221"/>
    </source>
</evidence>
<keyword evidence="7 11" id="KW-0853">WD repeat</keyword>
<dbReference type="PROSITE" id="PS50082">
    <property type="entry name" value="WD_REPEATS_2"/>
    <property type="match status" value="4"/>
</dbReference>
<evidence type="ECO:0000256" key="10">
    <source>
        <dbReference type="ARBA" id="ARBA00023242"/>
    </source>
</evidence>
<comment type="subcellular location">
    <subcellularLocation>
        <location evidence="2">Cytoplasm</location>
    </subcellularLocation>
    <subcellularLocation>
        <location evidence="1">Nucleus</location>
    </subcellularLocation>
</comment>
<keyword evidence="13" id="KW-1185">Reference proteome</keyword>
<dbReference type="GO" id="GO:0002098">
    <property type="term" value="P:tRNA wobble uridine modification"/>
    <property type="evidence" value="ECO:0007669"/>
    <property type="project" value="InterPro"/>
</dbReference>
<dbReference type="InterPro" id="IPR015943">
    <property type="entry name" value="WD40/YVTN_repeat-like_dom_sf"/>
</dbReference>
<dbReference type="GO" id="GO:0005737">
    <property type="term" value="C:cytoplasm"/>
    <property type="evidence" value="ECO:0007669"/>
    <property type="project" value="UniProtKB-SubCell"/>
</dbReference>
<dbReference type="AlphaFoldDB" id="A0AAV2Z1T5"/>
<dbReference type="SMART" id="SM00320">
    <property type="entry name" value="WD40"/>
    <property type="match status" value="10"/>
</dbReference>
<dbReference type="InterPro" id="IPR036322">
    <property type="entry name" value="WD40_repeat_dom_sf"/>
</dbReference>
<comment type="pathway">
    <text evidence="3">tRNA modification; 5-methoxycarbonylmethyl-2-thiouridine-tRNA biosynthesis.</text>
</comment>
<evidence type="ECO:0000256" key="5">
    <source>
        <dbReference type="ARBA" id="ARBA00020267"/>
    </source>
</evidence>
<evidence type="ECO:0000256" key="4">
    <source>
        <dbReference type="ARBA" id="ARBA00005881"/>
    </source>
</evidence>
<name>A0AAV2Z1T5_9STRA</name>
<evidence type="ECO:0000256" key="1">
    <source>
        <dbReference type="ARBA" id="ARBA00004123"/>
    </source>
</evidence>
<sequence>MMTAGATLAHVAVGCNAISNAFSPNHALTKRVGNAATENQALVAAYGAKNAVVLVQRHPSDSSLLSVHATLQHRHETKDSTRVTSVFLHATPERALVLAGDSEGNVWLWQKRSVSDDWAVSNVVLDRATADSVAAVTAVATSARWLYVVAFSNGGVALFEHSRLGDDGVRLVSSLSLGVRMIMETLAASVWTKQSGDEGDVVIAAGGVDSKVHLFEVAAGTQVLRPLIALEGHRGWIRSVSFEKSVVNDDGTRASMFLASASQDQRVRLWKITTTSADDQVNAEESTAILIQKETRDGFQAQGTSSVYVVSFDALLVAHEDWVMSLGWTQLHGESDAALVSSSMDNTLIVWRRNPSSSWFPAMHVGEMGGQGLLGCIVLPTTEGTTAAERLDLLALSFSGQLERWLQQPPPSKLFHQALSLTGHCASVTDVSWSPNGDYLLSVSLDQTARILAPAGNRATSWHEVSRSQVHGYDINCACFLRASTDPRYNDRYVCGADEKILRVFEAPDATQQLVRQLRGTPETAATTEAPRVQHAYLPELSLTNKSADQEESKTAGDGYAVLNTTTTDGTVRTIPLPVGDTLGKKTLWPEQRKLYGHGNELLCVASNHAGSLVASACKSREERFASIWLWNTEDWSAHQELTDGHKSSVVQLAFAPNDQLLLSVSRDRQLCVFARQPNGKFALAHRAKAHKRIIWSCSWAPTSDLFATGARDQALGVWGTVNGSWGPLMQPLMMDKAVTAVVFAPFALDTPTTFVLAVGLENGLVHLYQVTRPTDESAECMMLLAVDPRLLPSGSITRLTWNPTASREDALLAVASSDGSVRLLKVLLP</sequence>
<keyword evidence="10" id="KW-0539">Nucleus</keyword>
<dbReference type="Proteomes" id="UP001146120">
    <property type="component" value="Unassembled WGS sequence"/>
</dbReference>
<evidence type="ECO:0000313" key="12">
    <source>
        <dbReference type="EMBL" id="DAZ98699.1"/>
    </source>
</evidence>
<dbReference type="PANTHER" id="PTHR44111">
    <property type="entry name" value="ELONGATOR COMPLEX PROTEIN 2"/>
    <property type="match status" value="1"/>
</dbReference>
<dbReference type="PANTHER" id="PTHR44111:SF1">
    <property type="entry name" value="ELONGATOR COMPLEX PROTEIN 2"/>
    <property type="match status" value="1"/>
</dbReference>
<dbReference type="Gene3D" id="2.130.10.10">
    <property type="entry name" value="YVTN repeat-like/Quinoprotein amine dehydrogenase"/>
    <property type="match status" value="4"/>
</dbReference>
<evidence type="ECO:0000256" key="7">
    <source>
        <dbReference type="ARBA" id="ARBA00022574"/>
    </source>
</evidence>
<evidence type="ECO:0000256" key="6">
    <source>
        <dbReference type="ARBA" id="ARBA00022490"/>
    </source>
</evidence>
<accession>A0AAV2Z1T5</accession>
<evidence type="ECO:0000256" key="2">
    <source>
        <dbReference type="ARBA" id="ARBA00004496"/>
    </source>
</evidence>
<dbReference type="Pfam" id="PF00400">
    <property type="entry name" value="WD40"/>
    <property type="match status" value="5"/>
</dbReference>
<feature type="repeat" description="WD" evidence="11">
    <location>
        <begin position="643"/>
        <end position="674"/>
    </location>
</feature>
<dbReference type="PROSITE" id="PS50294">
    <property type="entry name" value="WD_REPEATS_REGION"/>
    <property type="match status" value="2"/>
</dbReference>
<dbReference type="GO" id="GO:0033588">
    <property type="term" value="C:elongator holoenzyme complex"/>
    <property type="evidence" value="ECO:0007669"/>
    <property type="project" value="InterPro"/>
</dbReference>
<evidence type="ECO:0000313" key="13">
    <source>
        <dbReference type="Proteomes" id="UP001146120"/>
    </source>
</evidence>
<keyword evidence="8" id="KW-0819">tRNA processing</keyword>
<dbReference type="InterPro" id="IPR001680">
    <property type="entry name" value="WD40_rpt"/>
</dbReference>
<gene>
    <name evidence="12" type="ORF">N0F65_006731</name>
</gene>
<feature type="repeat" description="WD" evidence="11">
    <location>
        <begin position="688"/>
        <end position="719"/>
    </location>
</feature>
<feature type="repeat" description="WD" evidence="11">
    <location>
        <begin position="230"/>
        <end position="280"/>
    </location>
</feature>